<dbReference type="OrthoDB" id="1356450at2759"/>
<dbReference type="GO" id="GO:0043531">
    <property type="term" value="F:ADP binding"/>
    <property type="evidence" value="ECO:0007669"/>
    <property type="project" value="InterPro"/>
</dbReference>
<feature type="domain" description="NB-ARC" evidence="1">
    <location>
        <begin position="205"/>
        <end position="368"/>
    </location>
</feature>
<sequence>MRESNRVVSEKGEWIWLKESKLPMWTILFLSHMLVISQICVNHIMGTSIPVTGISIMVLCADAIIVCGVSKTCLGQYLEAIGVARVELRRMQISLHRMDALLTYSDQSMEWEKSVDELYSDQRVEWEKSVEDLRHKHLQIGIVYDGRGLNYLKSIYFCWIAHLELKYTTNYLLKQGHTLLHPQYQLRGTMDFYRTKVLDFIEDMGADSGLLGIWGMGGLGKSSLLKLISDSRSEYDNNASLKVLFVRADIGCTVGQVQEAIAVSMGLLVTGDEASQAELIHDHLTDKNFLLLLDDLWGYLDLKAVGIPSPLGTVVVVSRQGQRSVPQKRRKVVLTTRRPDVCIQMGCHDKTIPMECLDEEDTWKLFHKGWPVPVVANRVDGFATERDKLLSDEVVEARPHTDVIQQQRQDRLPEMMSSFEKVRYFIEDKDARSTLLGFWGMRGMGKTYLLRLVRDFYTRNHPCFDHVLFVGAGTGCVMNNVQNAIAINLNMDLAMMSSSDELSRAMHIFAYLEHKSYLFLLDDIREPLNWWAIGLPIFTRRQQKIILATRSQAACTLMVGQARNTIEVRRLEEDDAWKLFRAKVGLGIIDDHPQVRHLAEQMVSLCEGLPLALCSLGRAMSSKRDPREWRTAYSQLRQFRDVVGLKPCEIDDKMALLL</sequence>
<dbReference type="EnsemblPlants" id="KQK11664">
    <property type="protein sequence ID" value="KQK11664"/>
    <property type="gene ID" value="BRADI_2g61510v3"/>
</dbReference>
<dbReference type="EMBL" id="CM000881">
    <property type="protein sequence ID" value="KQK11664.1"/>
    <property type="molecule type" value="Genomic_DNA"/>
</dbReference>
<protein>
    <recommendedName>
        <fullName evidence="1">NB-ARC domain-containing protein</fullName>
    </recommendedName>
</protein>
<dbReference type="PRINTS" id="PR00364">
    <property type="entry name" value="DISEASERSIST"/>
</dbReference>
<dbReference type="Gramene" id="KQK11664">
    <property type="protein sequence ID" value="KQK11664"/>
    <property type="gene ID" value="BRADI_2g61510v3"/>
</dbReference>
<feature type="domain" description="NB-ARC" evidence="1">
    <location>
        <begin position="421"/>
        <end position="585"/>
    </location>
</feature>
<gene>
    <name evidence="3" type="primary">LOC106865970</name>
    <name evidence="2" type="ORF">BRADI_2g61510v3</name>
</gene>
<reference evidence="2 3" key="1">
    <citation type="journal article" date="2010" name="Nature">
        <title>Genome sequencing and analysis of the model grass Brachypodium distachyon.</title>
        <authorList>
            <consortium name="International Brachypodium Initiative"/>
        </authorList>
    </citation>
    <scope>NUCLEOTIDE SEQUENCE [LARGE SCALE GENOMIC DNA]</scope>
    <source>
        <strain evidence="2">Bd21</strain>
        <strain evidence="3">cv. Bd21</strain>
    </source>
</reference>
<dbReference type="Gene3D" id="1.10.8.430">
    <property type="entry name" value="Helical domain of apoptotic protease-activating factors"/>
    <property type="match status" value="1"/>
</dbReference>
<dbReference type="KEGG" id="bdi:106865970"/>
<dbReference type="PANTHER" id="PTHR23155">
    <property type="entry name" value="DISEASE RESISTANCE PROTEIN RP"/>
    <property type="match status" value="1"/>
</dbReference>
<dbReference type="EnsemblPlants" id="KQK11665">
    <property type="protein sequence ID" value="KQK11665"/>
    <property type="gene ID" value="BRADI_2g61510v3"/>
</dbReference>
<dbReference type="Gramene" id="KQK11665">
    <property type="protein sequence ID" value="KQK11665"/>
    <property type="gene ID" value="BRADI_2g61510v3"/>
</dbReference>
<dbReference type="Pfam" id="PF00931">
    <property type="entry name" value="NB-ARC"/>
    <property type="match status" value="2"/>
</dbReference>
<evidence type="ECO:0000313" key="2">
    <source>
        <dbReference type="EMBL" id="KQK11664.1"/>
    </source>
</evidence>
<dbReference type="GeneID" id="106865970"/>
<reference evidence="2" key="2">
    <citation type="submission" date="2017-06" db="EMBL/GenBank/DDBJ databases">
        <title>WGS assembly of Brachypodium distachyon.</title>
        <authorList>
            <consortium name="The International Brachypodium Initiative"/>
            <person name="Lucas S."/>
            <person name="Harmon-Smith M."/>
            <person name="Lail K."/>
            <person name="Tice H."/>
            <person name="Grimwood J."/>
            <person name="Bruce D."/>
            <person name="Barry K."/>
            <person name="Shu S."/>
            <person name="Lindquist E."/>
            <person name="Wang M."/>
            <person name="Pitluck S."/>
            <person name="Vogel J.P."/>
            <person name="Garvin D.F."/>
            <person name="Mockler T.C."/>
            <person name="Schmutz J."/>
            <person name="Rokhsar D."/>
            <person name="Bevan M.W."/>
        </authorList>
    </citation>
    <scope>NUCLEOTIDE SEQUENCE</scope>
    <source>
        <strain evidence="2">Bd21</strain>
    </source>
</reference>
<dbReference type="Proteomes" id="UP000008810">
    <property type="component" value="Chromosome 2"/>
</dbReference>
<dbReference type="ExpressionAtlas" id="A0A0Q3GKL8">
    <property type="expression patterns" value="baseline and differential"/>
</dbReference>
<dbReference type="Gene3D" id="3.40.50.300">
    <property type="entry name" value="P-loop containing nucleotide triphosphate hydrolases"/>
    <property type="match status" value="2"/>
</dbReference>
<dbReference type="InterPro" id="IPR027417">
    <property type="entry name" value="P-loop_NTPase"/>
</dbReference>
<dbReference type="RefSeq" id="XP_014753777.1">
    <property type="nucleotide sequence ID" value="XM_014898291.2"/>
</dbReference>
<accession>A0A0Q3GKL8</accession>
<dbReference type="InterPro" id="IPR042197">
    <property type="entry name" value="Apaf_helical"/>
</dbReference>
<evidence type="ECO:0000313" key="3">
    <source>
        <dbReference type="EnsemblPlants" id="KQK11664"/>
    </source>
</evidence>
<dbReference type="InterPro" id="IPR002182">
    <property type="entry name" value="NB-ARC"/>
</dbReference>
<reference evidence="3" key="3">
    <citation type="submission" date="2018-08" db="UniProtKB">
        <authorList>
            <consortium name="EnsemblPlants"/>
        </authorList>
    </citation>
    <scope>IDENTIFICATION</scope>
    <source>
        <strain evidence="3">cv. Bd21</strain>
    </source>
</reference>
<dbReference type="AlphaFoldDB" id="A0A0Q3GKL8"/>
<keyword evidence="4" id="KW-1185">Reference proteome</keyword>
<organism evidence="2">
    <name type="scientific">Brachypodium distachyon</name>
    <name type="common">Purple false brome</name>
    <name type="synonym">Trachynia distachya</name>
    <dbReference type="NCBI Taxonomy" id="15368"/>
    <lineage>
        <taxon>Eukaryota</taxon>
        <taxon>Viridiplantae</taxon>
        <taxon>Streptophyta</taxon>
        <taxon>Embryophyta</taxon>
        <taxon>Tracheophyta</taxon>
        <taxon>Spermatophyta</taxon>
        <taxon>Magnoliopsida</taxon>
        <taxon>Liliopsida</taxon>
        <taxon>Poales</taxon>
        <taxon>Poaceae</taxon>
        <taxon>BOP clade</taxon>
        <taxon>Pooideae</taxon>
        <taxon>Stipodae</taxon>
        <taxon>Brachypodieae</taxon>
        <taxon>Brachypodium</taxon>
    </lineage>
</organism>
<proteinExistence type="predicted"/>
<dbReference type="InterPro" id="IPR044974">
    <property type="entry name" value="Disease_R_plants"/>
</dbReference>
<dbReference type="PANTHER" id="PTHR23155:SF909">
    <property type="entry name" value="OS11G0673900 PROTEIN"/>
    <property type="match status" value="1"/>
</dbReference>
<evidence type="ECO:0000313" key="4">
    <source>
        <dbReference type="Proteomes" id="UP000008810"/>
    </source>
</evidence>
<dbReference type="GO" id="GO:0098542">
    <property type="term" value="P:defense response to other organism"/>
    <property type="evidence" value="ECO:0000318"/>
    <property type="project" value="GO_Central"/>
</dbReference>
<evidence type="ECO:0000259" key="1">
    <source>
        <dbReference type="Pfam" id="PF00931"/>
    </source>
</evidence>
<name>A0A0Q3GKL8_BRADI</name>
<dbReference type="EMBL" id="CM000881">
    <property type="protein sequence ID" value="KQK11665.1"/>
    <property type="molecule type" value="Genomic_DNA"/>
</dbReference>
<dbReference type="SUPFAM" id="SSF52540">
    <property type="entry name" value="P-loop containing nucleoside triphosphate hydrolases"/>
    <property type="match status" value="2"/>
</dbReference>